<protein>
    <submittedName>
        <fullName evidence="2">Uncharacterized protein</fullName>
    </submittedName>
</protein>
<feature type="region of interest" description="Disordered" evidence="1">
    <location>
        <begin position="65"/>
        <end position="85"/>
    </location>
</feature>
<evidence type="ECO:0000256" key="1">
    <source>
        <dbReference type="SAM" id="MobiDB-lite"/>
    </source>
</evidence>
<feature type="non-terminal residue" evidence="2">
    <location>
        <position position="85"/>
    </location>
</feature>
<dbReference type="AlphaFoldDB" id="A0A699XII0"/>
<dbReference type="EMBL" id="BKCJ011849419">
    <property type="protein sequence ID" value="GFD58160.1"/>
    <property type="molecule type" value="Genomic_DNA"/>
</dbReference>
<feature type="region of interest" description="Disordered" evidence="1">
    <location>
        <begin position="1"/>
        <end position="21"/>
    </location>
</feature>
<proteinExistence type="predicted"/>
<organism evidence="2">
    <name type="scientific">Tanacetum cinerariifolium</name>
    <name type="common">Dalmatian daisy</name>
    <name type="synonym">Chrysanthemum cinerariifolium</name>
    <dbReference type="NCBI Taxonomy" id="118510"/>
    <lineage>
        <taxon>Eukaryota</taxon>
        <taxon>Viridiplantae</taxon>
        <taxon>Streptophyta</taxon>
        <taxon>Embryophyta</taxon>
        <taxon>Tracheophyta</taxon>
        <taxon>Spermatophyta</taxon>
        <taxon>Magnoliopsida</taxon>
        <taxon>eudicotyledons</taxon>
        <taxon>Gunneridae</taxon>
        <taxon>Pentapetalae</taxon>
        <taxon>asterids</taxon>
        <taxon>campanulids</taxon>
        <taxon>Asterales</taxon>
        <taxon>Asteraceae</taxon>
        <taxon>Asteroideae</taxon>
        <taxon>Anthemideae</taxon>
        <taxon>Anthemidinae</taxon>
        <taxon>Tanacetum</taxon>
    </lineage>
</organism>
<accession>A0A699XII0</accession>
<name>A0A699XII0_TANCI</name>
<gene>
    <name evidence="2" type="ORF">Tci_930129</name>
</gene>
<reference evidence="2" key="1">
    <citation type="journal article" date="2019" name="Sci. Rep.">
        <title>Draft genome of Tanacetum cinerariifolium, the natural source of mosquito coil.</title>
        <authorList>
            <person name="Yamashiro T."/>
            <person name="Shiraishi A."/>
            <person name="Satake H."/>
            <person name="Nakayama K."/>
        </authorList>
    </citation>
    <scope>NUCLEOTIDE SEQUENCE</scope>
</reference>
<feature type="non-terminal residue" evidence="2">
    <location>
        <position position="1"/>
    </location>
</feature>
<sequence length="85" mass="9068">VRSSNVPSRSGKKRGMGKELGARTFQFVRSRSEQLRSVCLLASMLAARAHELEVRATACGAAPELPPVAAAAPSRGSRPDWGARH</sequence>
<evidence type="ECO:0000313" key="2">
    <source>
        <dbReference type="EMBL" id="GFD58160.1"/>
    </source>
</evidence>
<comment type="caution">
    <text evidence="2">The sequence shown here is derived from an EMBL/GenBank/DDBJ whole genome shotgun (WGS) entry which is preliminary data.</text>
</comment>